<proteinExistence type="predicted"/>
<name>A0A1H1VU79_BRESA</name>
<dbReference type="GO" id="GO:0000976">
    <property type="term" value="F:transcription cis-regulatory region binding"/>
    <property type="evidence" value="ECO:0007669"/>
    <property type="project" value="TreeGrafter"/>
</dbReference>
<keyword evidence="3 5" id="KW-0238">DNA-binding</keyword>
<dbReference type="STRING" id="629680.SAMN04489751_3138"/>
<dbReference type="AlphaFoldDB" id="A0A1H1VU79"/>
<dbReference type="InterPro" id="IPR009057">
    <property type="entry name" value="Homeodomain-like_sf"/>
</dbReference>
<organism evidence="7 8">
    <name type="scientific">Brevibacterium sandarakinum</name>
    <dbReference type="NCBI Taxonomy" id="629680"/>
    <lineage>
        <taxon>Bacteria</taxon>
        <taxon>Bacillati</taxon>
        <taxon>Actinomycetota</taxon>
        <taxon>Actinomycetes</taxon>
        <taxon>Micrococcales</taxon>
        <taxon>Brevibacteriaceae</taxon>
        <taxon>Brevibacterium</taxon>
    </lineage>
</organism>
<dbReference type="EMBL" id="LT629739">
    <property type="protein sequence ID" value="SDS88538.1"/>
    <property type="molecule type" value="Genomic_DNA"/>
</dbReference>
<evidence type="ECO:0000259" key="6">
    <source>
        <dbReference type="PROSITE" id="PS50977"/>
    </source>
</evidence>
<dbReference type="OrthoDB" id="3432043at2"/>
<feature type="DNA-binding region" description="H-T-H motif" evidence="5">
    <location>
        <begin position="25"/>
        <end position="44"/>
    </location>
</feature>
<protein>
    <submittedName>
        <fullName evidence="7">Regulatory protein, tetR family</fullName>
    </submittedName>
</protein>
<evidence type="ECO:0000256" key="4">
    <source>
        <dbReference type="ARBA" id="ARBA00023163"/>
    </source>
</evidence>
<dbReference type="InterPro" id="IPR004111">
    <property type="entry name" value="Repressor_TetR_C"/>
</dbReference>
<gene>
    <name evidence="7" type="ORF">SAMN04489751_3138</name>
</gene>
<dbReference type="GO" id="GO:0003700">
    <property type="term" value="F:DNA-binding transcription factor activity"/>
    <property type="evidence" value="ECO:0007669"/>
    <property type="project" value="TreeGrafter"/>
</dbReference>
<evidence type="ECO:0000256" key="2">
    <source>
        <dbReference type="ARBA" id="ARBA00023015"/>
    </source>
</evidence>
<dbReference type="PANTHER" id="PTHR30055">
    <property type="entry name" value="HTH-TYPE TRANSCRIPTIONAL REGULATOR RUTR"/>
    <property type="match status" value="1"/>
</dbReference>
<dbReference type="RefSeq" id="WP_092106985.1">
    <property type="nucleotide sequence ID" value="NZ_LT629739.1"/>
</dbReference>
<dbReference type="InterPro" id="IPR003012">
    <property type="entry name" value="Tet_transcr_reg_TetR"/>
</dbReference>
<dbReference type="PANTHER" id="PTHR30055:SF151">
    <property type="entry name" value="TRANSCRIPTIONAL REGULATORY PROTEIN"/>
    <property type="match status" value="1"/>
</dbReference>
<feature type="domain" description="HTH tetR-type" evidence="6">
    <location>
        <begin position="2"/>
        <end position="62"/>
    </location>
</feature>
<dbReference type="GO" id="GO:0046677">
    <property type="term" value="P:response to antibiotic"/>
    <property type="evidence" value="ECO:0007669"/>
    <property type="project" value="InterPro"/>
</dbReference>
<dbReference type="PROSITE" id="PS50977">
    <property type="entry name" value="HTH_TETR_2"/>
    <property type="match status" value="1"/>
</dbReference>
<keyword evidence="2" id="KW-0805">Transcription regulation</keyword>
<dbReference type="PRINTS" id="PR00400">
    <property type="entry name" value="TETREPRESSOR"/>
</dbReference>
<keyword evidence="1" id="KW-0678">Repressor</keyword>
<dbReference type="InterPro" id="IPR036271">
    <property type="entry name" value="Tet_transcr_reg_TetR-rel_C_sf"/>
</dbReference>
<dbReference type="SUPFAM" id="SSF48498">
    <property type="entry name" value="Tetracyclin repressor-like, C-terminal domain"/>
    <property type="match status" value="1"/>
</dbReference>
<evidence type="ECO:0000313" key="7">
    <source>
        <dbReference type="EMBL" id="SDS88538.1"/>
    </source>
</evidence>
<accession>A0A1H1VU79</accession>
<evidence type="ECO:0000256" key="5">
    <source>
        <dbReference type="PROSITE-ProRule" id="PRU00335"/>
    </source>
</evidence>
<dbReference type="InterPro" id="IPR050109">
    <property type="entry name" value="HTH-type_TetR-like_transc_reg"/>
</dbReference>
<dbReference type="Proteomes" id="UP000199700">
    <property type="component" value="Chromosome"/>
</dbReference>
<sequence>MRLNRERLVDAALALVDADGSEALSMRTLAARVDRQVSSLYNHVSGRTDLIELMRARIVADIDVSAFASAASTAHEVPWDAALESWARSYLQAFAAHPNLIRLLATTEIRELSTYQMYDAVIAGLRRGGWPESRTVAVMRTVEAHVLGSALDIIAPGDLITQDSADARFSEIRAALDPRFSQTSTARAAFDLGLTALIDGLRLQLKAEAS</sequence>
<dbReference type="Gene3D" id="1.10.357.10">
    <property type="entry name" value="Tetracycline Repressor, domain 2"/>
    <property type="match status" value="1"/>
</dbReference>
<evidence type="ECO:0000256" key="1">
    <source>
        <dbReference type="ARBA" id="ARBA00022491"/>
    </source>
</evidence>
<evidence type="ECO:0000256" key="3">
    <source>
        <dbReference type="ARBA" id="ARBA00023125"/>
    </source>
</evidence>
<reference evidence="7" key="1">
    <citation type="submission" date="2016-10" db="EMBL/GenBank/DDBJ databases">
        <authorList>
            <person name="Varghese N."/>
            <person name="Submissions S."/>
        </authorList>
    </citation>
    <scope>NUCLEOTIDE SEQUENCE [LARGE SCALE GENOMIC DNA]</scope>
    <source>
        <strain evidence="7">DSM 22082</strain>
    </source>
</reference>
<keyword evidence="4" id="KW-0804">Transcription</keyword>
<keyword evidence="8" id="KW-1185">Reference proteome</keyword>
<dbReference type="InterPro" id="IPR001647">
    <property type="entry name" value="HTH_TetR"/>
</dbReference>
<dbReference type="GO" id="GO:0045892">
    <property type="term" value="P:negative regulation of DNA-templated transcription"/>
    <property type="evidence" value="ECO:0007669"/>
    <property type="project" value="InterPro"/>
</dbReference>
<dbReference type="SUPFAM" id="SSF46689">
    <property type="entry name" value="Homeodomain-like"/>
    <property type="match status" value="1"/>
</dbReference>
<dbReference type="Pfam" id="PF02909">
    <property type="entry name" value="TetR_C_1"/>
    <property type="match status" value="1"/>
</dbReference>
<evidence type="ECO:0000313" key="8">
    <source>
        <dbReference type="Proteomes" id="UP000199700"/>
    </source>
</evidence>